<keyword evidence="1" id="KW-0812">Transmembrane</keyword>
<proteinExistence type="predicted"/>
<dbReference type="AlphaFoldDB" id="A0A914X7G6"/>
<organism evidence="2 3">
    <name type="scientific">Plectus sambesii</name>
    <dbReference type="NCBI Taxonomy" id="2011161"/>
    <lineage>
        <taxon>Eukaryota</taxon>
        <taxon>Metazoa</taxon>
        <taxon>Ecdysozoa</taxon>
        <taxon>Nematoda</taxon>
        <taxon>Chromadorea</taxon>
        <taxon>Plectida</taxon>
        <taxon>Plectina</taxon>
        <taxon>Plectoidea</taxon>
        <taxon>Plectidae</taxon>
        <taxon>Plectus</taxon>
    </lineage>
</organism>
<keyword evidence="1" id="KW-0472">Membrane</keyword>
<keyword evidence="2" id="KW-1185">Reference proteome</keyword>
<sequence length="186" mass="20109">MAHGLENHLATTIARTVSNSCRESCYPDEEMACRQPRGYYSKRNRWYQQGSERCASLIHPSCLVGCAAECLSGFRTVVFLTKASFHNESNRSQAGQVAAFVVAFVAALVASFIATFVAAISIFTLQTGVDTTSSNFTLQTGVHAAFIAFTLPQGGVENSVETGIQIWQEKTPQNTQSAVGGQNCKQ</sequence>
<feature type="transmembrane region" description="Helical" evidence="1">
    <location>
        <begin position="97"/>
        <end position="125"/>
    </location>
</feature>
<name>A0A914X7G6_9BILA</name>
<evidence type="ECO:0000313" key="3">
    <source>
        <dbReference type="WBParaSite" id="PSAMB.scaffold705size43410.g8270.t1"/>
    </source>
</evidence>
<keyword evidence="1" id="KW-1133">Transmembrane helix</keyword>
<dbReference type="WBParaSite" id="PSAMB.scaffold705size43410.g8270.t1">
    <property type="protein sequence ID" value="PSAMB.scaffold705size43410.g8270.t1"/>
    <property type="gene ID" value="PSAMB.scaffold705size43410.g8270"/>
</dbReference>
<reference evidence="3" key="1">
    <citation type="submission" date="2022-11" db="UniProtKB">
        <authorList>
            <consortium name="WormBaseParasite"/>
        </authorList>
    </citation>
    <scope>IDENTIFICATION</scope>
</reference>
<evidence type="ECO:0000313" key="2">
    <source>
        <dbReference type="Proteomes" id="UP000887566"/>
    </source>
</evidence>
<accession>A0A914X7G6</accession>
<dbReference type="Proteomes" id="UP000887566">
    <property type="component" value="Unplaced"/>
</dbReference>
<protein>
    <submittedName>
        <fullName evidence="3">Uncharacterized protein</fullName>
    </submittedName>
</protein>
<evidence type="ECO:0000256" key="1">
    <source>
        <dbReference type="SAM" id="Phobius"/>
    </source>
</evidence>